<accession>A0A6A1WBZ5</accession>
<dbReference type="EMBL" id="RXIC02000020">
    <property type="protein sequence ID" value="KAB1221208.1"/>
    <property type="molecule type" value="Genomic_DNA"/>
</dbReference>
<comment type="subcellular location">
    <subcellularLocation>
        <location evidence="1">Nucleus</location>
    </subcellularLocation>
</comment>
<dbReference type="PROSITE" id="PS50808">
    <property type="entry name" value="ZF_BED"/>
    <property type="match status" value="1"/>
</dbReference>
<evidence type="ECO:0000256" key="1">
    <source>
        <dbReference type="ARBA" id="ARBA00004123"/>
    </source>
</evidence>
<evidence type="ECO:0000256" key="8">
    <source>
        <dbReference type="PROSITE-ProRule" id="PRU00027"/>
    </source>
</evidence>
<evidence type="ECO:0000256" key="4">
    <source>
        <dbReference type="ARBA" id="ARBA00022833"/>
    </source>
</evidence>
<evidence type="ECO:0000256" key="5">
    <source>
        <dbReference type="ARBA" id="ARBA00023015"/>
    </source>
</evidence>
<dbReference type="Pfam" id="PF02892">
    <property type="entry name" value="zf-BED"/>
    <property type="match status" value="1"/>
</dbReference>
<dbReference type="GO" id="GO:0009791">
    <property type="term" value="P:post-embryonic development"/>
    <property type="evidence" value="ECO:0007669"/>
    <property type="project" value="UniProtKB-ARBA"/>
</dbReference>
<keyword evidence="12" id="KW-1185">Reference proteome</keyword>
<evidence type="ECO:0000313" key="12">
    <source>
        <dbReference type="Proteomes" id="UP000516437"/>
    </source>
</evidence>
<evidence type="ECO:0000256" key="6">
    <source>
        <dbReference type="ARBA" id="ARBA00023163"/>
    </source>
</evidence>
<dbReference type="GO" id="GO:0005634">
    <property type="term" value="C:nucleus"/>
    <property type="evidence" value="ECO:0007669"/>
    <property type="project" value="UniProtKB-SubCell"/>
</dbReference>
<keyword evidence="6" id="KW-0804">Transcription</keyword>
<dbReference type="AlphaFoldDB" id="A0A6A1WBZ5"/>
<keyword evidence="7" id="KW-0539">Nucleus</keyword>
<sequence>MDTPPQSQSSAAACSSDTAMSPSVSCPVVGSTPDSETMESMGVSDVSGRPPRPEPKKRKNSNPSNVWLHYTKVPNSDPPKAKCNYCKKDFMAHHKNGTSGLWQHHNICPYFKRKKGGQLDVGQMFLTHDVEKSTGSDVGTMGVTHKFCEKTIKDLIARMIIIDEMPFIVVQKHGFRALIHYLEPRFKMPSRITIMRLCMKLYLKEKEKLKHLIQSNGYRVSFTTDTWTSIQNFNYMCVTGHFIDVIGPCKREFCLLEGCKIIRGLVLLKK</sequence>
<dbReference type="PANTHER" id="PTHR46481:SF10">
    <property type="entry name" value="ZINC FINGER BED DOMAIN-CONTAINING PROTEIN 39"/>
    <property type="match status" value="1"/>
</dbReference>
<protein>
    <submittedName>
        <fullName evidence="11">Putative AC transposase</fullName>
    </submittedName>
</protein>
<keyword evidence="2" id="KW-0479">Metal-binding</keyword>
<dbReference type="GO" id="GO:0008270">
    <property type="term" value="F:zinc ion binding"/>
    <property type="evidence" value="ECO:0007669"/>
    <property type="project" value="UniProtKB-KW"/>
</dbReference>
<feature type="domain" description="BED-type" evidence="10">
    <location>
        <begin position="61"/>
        <end position="115"/>
    </location>
</feature>
<dbReference type="PANTHER" id="PTHR46481">
    <property type="entry name" value="ZINC FINGER BED DOMAIN-CONTAINING PROTEIN 4"/>
    <property type="match status" value="1"/>
</dbReference>
<comment type="caution">
    <text evidence="11">The sequence shown here is derived from an EMBL/GenBank/DDBJ whole genome shotgun (WGS) entry which is preliminary data.</text>
</comment>
<evidence type="ECO:0000256" key="7">
    <source>
        <dbReference type="ARBA" id="ARBA00023242"/>
    </source>
</evidence>
<dbReference type="SMART" id="SM00614">
    <property type="entry name" value="ZnF_BED"/>
    <property type="match status" value="1"/>
</dbReference>
<feature type="compositionally biased region" description="Low complexity" evidence="9">
    <location>
        <begin position="7"/>
        <end position="21"/>
    </location>
</feature>
<dbReference type="Proteomes" id="UP000516437">
    <property type="component" value="Chromosome 2"/>
</dbReference>
<evidence type="ECO:0000256" key="9">
    <source>
        <dbReference type="SAM" id="MobiDB-lite"/>
    </source>
</evidence>
<dbReference type="GO" id="GO:0003677">
    <property type="term" value="F:DNA binding"/>
    <property type="evidence" value="ECO:0007669"/>
    <property type="project" value="InterPro"/>
</dbReference>
<dbReference type="InterPro" id="IPR003656">
    <property type="entry name" value="Znf_BED"/>
</dbReference>
<organism evidence="11 12">
    <name type="scientific">Morella rubra</name>
    <name type="common">Chinese bayberry</name>
    <dbReference type="NCBI Taxonomy" id="262757"/>
    <lineage>
        <taxon>Eukaryota</taxon>
        <taxon>Viridiplantae</taxon>
        <taxon>Streptophyta</taxon>
        <taxon>Embryophyta</taxon>
        <taxon>Tracheophyta</taxon>
        <taxon>Spermatophyta</taxon>
        <taxon>Magnoliopsida</taxon>
        <taxon>eudicotyledons</taxon>
        <taxon>Gunneridae</taxon>
        <taxon>Pentapetalae</taxon>
        <taxon>rosids</taxon>
        <taxon>fabids</taxon>
        <taxon>Fagales</taxon>
        <taxon>Myricaceae</taxon>
        <taxon>Morella</taxon>
    </lineage>
</organism>
<gene>
    <name evidence="11" type="ORF">CJ030_MR2G020394</name>
</gene>
<dbReference type="SUPFAM" id="SSF57667">
    <property type="entry name" value="beta-beta-alpha zinc fingers"/>
    <property type="match status" value="1"/>
</dbReference>
<evidence type="ECO:0000256" key="2">
    <source>
        <dbReference type="ARBA" id="ARBA00022723"/>
    </source>
</evidence>
<dbReference type="InterPro" id="IPR036236">
    <property type="entry name" value="Znf_C2H2_sf"/>
</dbReference>
<evidence type="ECO:0000256" key="3">
    <source>
        <dbReference type="ARBA" id="ARBA00022771"/>
    </source>
</evidence>
<name>A0A6A1WBZ5_9ROSI</name>
<keyword evidence="3 8" id="KW-0863">Zinc-finger</keyword>
<dbReference type="InterPro" id="IPR052035">
    <property type="entry name" value="ZnF_BED_domain_contain"/>
</dbReference>
<keyword evidence="4" id="KW-0862">Zinc</keyword>
<proteinExistence type="predicted"/>
<dbReference type="SUPFAM" id="SSF140996">
    <property type="entry name" value="Hermes dimerisation domain"/>
    <property type="match status" value="1"/>
</dbReference>
<reference evidence="11 12" key="1">
    <citation type="journal article" date="2019" name="Plant Biotechnol. J.">
        <title>The red bayberry genome and genetic basis of sex determination.</title>
        <authorList>
            <person name="Jia H.M."/>
            <person name="Jia H.J."/>
            <person name="Cai Q.L."/>
            <person name="Wang Y."/>
            <person name="Zhao H.B."/>
            <person name="Yang W.F."/>
            <person name="Wang G.Y."/>
            <person name="Li Y.H."/>
            <person name="Zhan D.L."/>
            <person name="Shen Y.T."/>
            <person name="Niu Q.F."/>
            <person name="Chang L."/>
            <person name="Qiu J."/>
            <person name="Zhao L."/>
            <person name="Xie H.B."/>
            <person name="Fu W.Y."/>
            <person name="Jin J."/>
            <person name="Li X.W."/>
            <person name="Jiao Y."/>
            <person name="Zhou C.C."/>
            <person name="Tu T."/>
            <person name="Chai C.Y."/>
            <person name="Gao J.L."/>
            <person name="Fan L.J."/>
            <person name="van de Weg E."/>
            <person name="Wang J.Y."/>
            <person name="Gao Z.S."/>
        </authorList>
    </citation>
    <scope>NUCLEOTIDE SEQUENCE [LARGE SCALE GENOMIC DNA]</scope>
    <source>
        <tissue evidence="11">Leaves</tissue>
    </source>
</reference>
<keyword evidence="5" id="KW-0805">Transcription regulation</keyword>
<dbReference type="OrthoDB" id="1745426at2759"/>
<evidence type="ECO:0000259" key="10">
    <source>
        <dbReference type="PROSITE" id="PS50808"/>
    </source>
</evidence>
<evidence type="ECO:0000313" key="11">
    <source>
        <dbReference type="EMBL" id="KAB1221208.1"/>
    </source>
</evidence>
<feature type="region of interest" description="Disordered" evidence="9">
    <location>
        <begin position="1"/>
        <end position="66"/>
    </location>
</feature>